<reference evidence="3" key="1">
    <citation type="submission" date="2021-02" db="EMBL/GenBank/DDBJ databases">
        <authorList>
            <person name="Nowell W R."/>
        </authorList>
    </citation>
    <scope>NUCLEOTIDE SEQUENCE</scope>
</reference>
<dbReference type="OrthoDB" id="10007483at2759"/>
<dbReference type="EMBL" id="CAJNOR010000349">
    <property type="protein sequence ID" value="CAF0887709.1"/>
    <property type="molecule type" value="Genomic_DNA"/>
</dbReference>
<evidence type="ECO:0000313" key="4">
    <source>
        <dbReference type="Proteomes" id="UP000663828"/>
    </source>
</evidence>
<name>A0A813YQL4_ADIRI</name>
<gene>
    <name evidence="2" type="ORF">EDS130_LOCUS2468</name>
    <name evidence="3" type="ORF">XAT740_LOCUS7340</name>
</gene>
<feature type="compositionally biased region" description="Polar residues" evidence="1">
    <location>
        <begin position="347"/>
        <end position="362"/>
    </location>
</feature>
<dbReference type="Proteomes" id="UP000663828">
    <property type="component" value="Unassembled WGS sequence"/>
</dbReference>
<comment type="caution">
    <text evidence="3">The sequence shown here is derived from an EMBL/GenBank/DDBJ whole genome shotgun (WGS) entry which is preliminary data.</text>
</comment>
<organism evidence="3 4">
    <name type="scientific">Adineta ricciae</name>
    <name type="common">Rotifer</name>
    <dbReference type="NCBI Taxonomy" id="249248"/>
    <lineage>
        <taxon>Eukaryota</taxon>
        <taxon>Metazoa</taxon>
        <taxon>Spiralia</taxon>
        <taxon>Gnathifera</taxon>
        <taxon>Rotifera</taxon>
        <taxon>Eurotatoria</taxon>
        <taxon>Bdelloidea</taxon>
        <taxon>Adinetida</taxon>
        <taxon>Adinetidae</taxon>
        <taxon>Adineta</taxon>
    </lineage>
</organism>
<keyword evidence="4" id="KW-1185">Reference proteome</keyword>
<dbReference type="Proteomes" id="UP000663852">
    <property type="component" value="Unassembled WGS sequence"/>
</dbReference>
<evidence type="ECO:0000313" key="3">
    <source>
        <dbReference type="EMBL" id="CAF0887709.1"/>
    </source>
</evidence>
<feature type="region of interest" description="Disordered" evidence="1">
    <location>
        <begin position="312"/>
        <end position="419"/>
    </location>
</feature>
<protein>
    <submittedName>
        <fullName evidence="3">Uncharacterized protein</fullName>
    </submittedName>
</protein>
<proteinExistence type="predicted"/>
<feature type="compositionally biased region" description="Basic and acidic residues" evidence="1">
    <location>
        <begin position="569"/>
        <end position="578"/>
    </location>
</feature>
<accession>A0A813YQL4</accession>
<dbReference type="AlphaFoldDB" id="A0A813YQL4"/>
<feature type="compositionally biased region" description="Basic residues" evidence="1">
    <location>
        <begin position="477"/>
        <end position="486"/>
    </location>
</feature>
<dbReference type="PANTHER" id="PTHR21219">
    <property type="entry name" value="FI19613P1"/>
    <property type="match status" value="1"/>
</dbReference>
<feature type="region of interest" description="Disordered" evidence="1">
    <location>
        <begin position="569"/>
        <end position="614"/>
    </location>
</feature>
<feature type="compositionally biased region" description="Basic residues" evidence="1">
    <location>
        <begin position="334"/>
        <end position="343"/>
    </location>
</feature>
<evidence type="ECO:0000256" key="1">
    <source>
        <dbReference type="SAM" id="MobiDB-lite"/>
    </source>
</evidence>
<evidence type="ECO:0000313" key="2">
    <source>
        <dbReference type="EMBL" id="CAF0754486.1"/>
    </source>
</evidence>
<feature type="compositionally biased region" description="Low complexity" evidence="1">
    <location>
        <begin position="580"/>
        <end position="590"/>
    </location>
</feature>
<dbReference type="EMBL" id="CAJNOJ010000006">
    <property type="protein sequence ID" value="CAF0754486.1"/>
    <property type="molecule type" value="Genomic_DNA"/>
</dbReference>
<feature type="region of interest" description="Disordered" evidence="1">
    <location>
        <begin position="466"/>
        <end position="486"/>
    </location>
</feature>
<dbReference type="PANTHER" id="PTHR21219:SF3">
    <property type="entry name" value="FI19613P1"/>
    <property type="match status" value="1"/>
</dbReference>
<sequence length="709" mass="80720">MSKTTASKRKTAFIEPLPVLPETRTIQPLVQCGILYLGTCPTPNSRRGLDAIQEPFSYQYPVDGTNTARGVDGVLSVFENGVQLTFTRQSEAAVFFPISSLVYCASLRFTVVRNDRTKPKGSVYWRFMPLDTTSTDENKHPPLFCAVFQRTHILPGDECHCFITKTAESALALVRTISRIYKSMQSDFKSSKNPIFYQLDHLGRKIKEITNTIYLSPANDEDGQLNRANPIRLKDEHTARKYLLNPSYGGYYYRTDASLIEQWQLWDDNDVRGCRPHPPDSPFGLHEGLYHDDTTQEIRRCLRHMDSEENLRSCSCSSDKSCSSSSVSTEYSRRKSRQRRSKRQSSPTDTDQFDMSFSQLVASTFEPIRPNNTSKSKRKRRKPIIIEKVLPKPVPCTSDVNMRSSEQPGDPSSSHPKSELVYIPSSDTSCFAYDVNEYGEKITNEGNRIIFMDVVRPSRKIKFTDPPSYIPVTPDKPRRRRRPKSARHIPVIDLQQLDKLINEQQSKVQRPTSLHSEHTVSHDLHHENYLATPDMLDILNKFFGLNFESRFYSNDKEIQTTIDYVALHGEKEQEERRKSTSMSSTASSKSGTRPHHNRSTITPATREHSIHSVQEQLTISSPLHSQLSSINKQKSPPAPSILTDQKLDQYITDIYGTPDSTNSITSSSHHPEQQAANQAAVLNASYISAFRYMQSSMNANYLNSFYHAY</sequence>
<feature type="compositionally biased region" description="Low complexity" evidence="1">
    <location>
        <begin position="312"/>
        <end position="330"/>
    </location>
</feature>
<feature type="compositionally biased region" description="Polar residues" evidence="1">
    <location>
        <begin position="398"/>
        <end position="415"/>
    </location>
</feature>